<feature type="region of interest" description="Disordered" evidence="1">
    <location>
        <begin position="29"/>
        <end position="104"/>
    </location>
</feature>
<feature type="chain" id="PRO_5039050503" description="Ig-like domain-containing protein" evidence="2">
    <location>
        <begin position="25"/>
        <end position="1790"/>
    </location>
</feature>
<feature type="domain" description="Ig-like" evidence="3">
    <location>
        <begin position="346"/>
        <end position="409"/>
    </location>
</feature>
<reference evidence="4 5" key="1">
    <citation type="submission" date="2019-12" db="EMBL/GenBank/DDBJ databases">
        <title>Whole genome sequences of Lactococcus raffinolactis strains isolated from sewage.</title>
        <authorList>
            <person name="Ybazeta G."/>
            <person name="Ross M."/>
            <person name="Brabant-Kirwan D."/>
            <person name="Saleh M."/>
            <person name="Dillon J.A."/>
            <person name="Splinter K."/>
            <person name="Nokhbeh R."/>
        </authorList>
    </citation>
    <scope>NUCLEOTIDE SEQUENCE [LARGE SCALE GENOMIC DNA]</scope>
    <source>
        <strain evidence="4 5">Lr_19_5</strain>
    </source>
</reference>
<dbReference type="SUPFAM" id="SSF49899">
    <property type="entry name" value="Concanavalin A-like lectins/glucanases"/>
    <property type="match status" value="1"/>
</dbReference>
<feature type="compositionally biased region" description="Basic and acidic residues" evidence="1">
    <location>
        <begin position="47"/>
        <end position="65"/>
    </location>
</feature>
<dbReference type="InterPro" id="IPR022038">
    <property type="entry name" value="Ig-like_bact"/>
</dbReference>
<sequence>MNKRVKKIIILSGLTLLLSGQIQAPSLAITGNAETQTENSASNPSDGQEKEETEKKEEVAEKSEPSRPSGLSQDQSDSQSGDPKSTVKPPLKPSLKTVPNPPSGIKLDDVFKPAMGSGVKYLSNSILQLSDSTQQVGSIWAKEKLDLKHPFSMTFYLYLGSQGKMAADGITFTLQTKGDSWLGNSGQSLGVYSGNDNPKQDLLSLEFDTFYNGDRADDNDFNYPIKGIKDLFNGHIAFRTSGSAKDPHYGIVDTIEKKDFSNGSWKKVNIDYTPNALGTGTIRYDYIDLGNEIKRNASLTFNYDGKGKVPAFKGTSEVFWGFTSATGELWAENAIAFDALPVQGKVEAKDSSIYVGQKWSPSDNFVSGKDTFGKPLDVKDLRIYVDGKLNGTLDTSKPGVHKVKYEYVVKTNGLPDQIFDKEVTVTVLQTTQVKSKPQVLRYIDNDSSKFNAKDFVTVADDKGKPLSNYTARFLSFPNSLNGKEAVVEVTDTHGQVFTVKVPVTYKLGNTINLLGRSDDRVATFSLDDAGKNIVATYNYASGNTKIHRDFSDTYYSFSHFWQKTLNSGSLNTQNPDYIFSAKGTDLLNTLDQFDGDRILGVSPGDVIKINHKEGGHLLQNYVNNASEGDSPAKEMLYEITTKGFKTLALNRLIPIDSVVLQGASKADLDKNLSTYLPVNGNVKMVGFKTYPDVNKRGNSTGVITVKEELSIGKSVTWDYAVKFNVQRKFDSVTAKKQVLKYTDNKNDYDPRKFVEVKDISGKVTNDYHATFTSFPNSLDGKEAIVEVTPKNDTIGEKYTVKVPVTYEFANSINLLGRSDDRVATFSLDKTGKNIVATYNYASGDTKIHRDFSDTYYSFAHFWQDAITAGSLDSQKPNYKFTAKGTDLLNILDGFGSSRELGVSPGDVIKINHKEGGHLLQNYVNNVSEGNSPTKEMVYEVTTNGFKTLALNRLTPVNSVVLQGTSQADLDKKLSNYLPVSGNVKLVGFKTYPDVSKRGNSNGVITVKETLSNGKIATWDYTVKFEVQRKLDTVTAKKQVLKYTDSQKEHDPKKFVEVKDASGKVTNDYNASFTSFPNSLNGKQATVEVTPKNDTLGEKYTVNVPVTYEFGNSINLLGRSDDRVATFSLDDAGENIVATYDYDNGKTQIHRDFSDTYYSFTHFWQRTIASGALNTQTPNYVFSAKGTDLLNTLDQFGKNRVQGVSPGDVIKIDHAESGERFQNYVNNVSEGNSLAKEMVYEVTTKGFKALTLNHLMSVDSVILQGTSKTELDKNLSNYLPVSGDVKIVGFKTYPDVSKRGSTTGVITVKEMLSNGKSATWDYTVKFDVQRKFDSVTAKKQVLKFGNRQSDYDPKKFVEVKDASGKVTNDYTATFVSFPDSLNGKEATVEVIPKNDTLGEKYTIDVPVTYELGNSINLLGYNDDRVATFSLNDGATKVTATYNHAKGKTAIHRSFSDTYYSFEHFWQKTITSGALNTQIPDYAFSAKGIELLSKLDRFGGYRSLDVSSGDVIKIKHKEPGRRFQNYMNSVSQGATSRNEVYFEIARDGYRELNLNKLSSKVVKVKWQATTVEMDEVLQQLVDISTYPNLKIVGYTQYPDTSKTGKQAGKIKVEETLISGKKASYTYDITLDVQPFDNTDPDSHDPKDPNMWLNVEVPLEMDFHSTENSKHQKIEGSVGKVKNHSGRPVQVTVKGFTNASGGKADTLGIDSLVLKGDVLSTPIDLKHFSATPQHLIDLQSPAKSGQNVTLSGVSEVNLSISGTAVSNLKAQHHSTNKFELLFTPLDKDGNPNL</sequence>
<proteinExistence type="predicted"/>
<feature type="compositionally biased region" description="Polar residues" evidence="1">
    <location>
        <begin position="32"/>
        <end position="46"/>
    </location>
</feature>
<keyword evidence="2" id="KW-0732">Signal</keyword>
<feature type="compositionally biased region" description="Low complexity" evidence="1">
    <location>
        <begin position="69"/>
        <end position="82"/>
    </location>
</feature>
<dbReference type="InterPro" id="IPR056573">
    <property type="entry name" value="Lectin_L-type_dom"/>
</dbReference>
<dbReference type="InterPro" id="IPR013320">
    <property type="entry name" value="ConA-like_dom_sf"/>
</dbReference>
<evidence type="ECO:0000256" key="2">
    <source>
        <dbReference type="SAM" id="SignalP"/>
    </source>
</evidence>
<gene>
    <name evidence="4" type="ORF">GU336_11320</name>
</gene>
<dbReference type="EMBL" id="CP047616">
    <property type="protein sequence ID" value="QIW54681.1"/>
    <property type="molecule type" value="Genomic_DNA"/>
</dbReference>
<dbReference type="Gene3D" id="2.60.40.10">
    <property type="entry name" value="Immunoglobulins"/>
    <property type="match status" value="1"/>
</dbReference>
<dbReference type="InterPro" id="IPR013783">
    <property type="entry name" value="Ig-like_fold"/>
</dbReference>
<evidence type="ECO:0000313" key="4">
    <source>
        <dbReference type="EMBL" id="QIW54681.1"/>
    </source>
</evidence>
<accession>A0A6H0UEY2</accession>
<name>A0A6H0UEY2_9LACT</name>
<evidence type="ECO:0000256" key="1">
    <source>
        <dbReference type="SAM" id="MobiDB-lite"/>
    </source>
</evidence>
<evidence type="ECO:0000259" key="3">
    <source>
        <dbReference type="Pfam" id="PF07523"/>
    </source>
</evidence>
<dbReference type="Proteomes" id="UP000501945">
    <property type="component" value="Chromosome"/>
</dbReference>
<dbReference type="Pfam" id="PF07523">
    <property type="entry name" value="Big_3"/>
    <property type="match status" value="1"/>
</dbReference>
<dbReference type="Pfam" id="PF18483">
    <property type="entry name" value="Lectin_L-type_dom"/>
    <property type="match status" value="1"/>
</dbReference>
<dbReference type="Gene3D" id="2.60.120.200">
    <property type="match status" value="1"/>
</dbReference>
<evidence type="ECO:0000313" key="5">
    <source>
        <dbReference type="Proteomes" id="UP000501945"/>
    </source>
</evidence>
<protein>
    <recommendedName>
        <fullName evidence="3">Ig-like domain-containing protein</fullName>
    </recommendedName>
</protein>
<feature type="signal peptide" evidence="2">
    <location>
        <begin position="1"/>
        <end position="24"/>
    </location>
</feature>
<dbReference type="CDD" id="cd01951">
    <property type="entry name" value="lectin_L-type"/>
    <property type="match status" value="1"/>
</dbReference>
<organism evidence="4 5">
    <name type="scientific">Pseudolactococcus raffinolactis</name>
    <dbReference type="NCBI Taxonomy" id="1366"/>
    <lineage>
        <taxon>Bacteria</taxon>
        <taxon>Bacillati</taxon>
        <taxon>Bacillota</taxon>
        <taxon>Bacilli</taxon>
        <taxon>Lactobacillales</taxon>
        <taxon>Streptococcaceae</taxon>
        <taxon>Pseudolactococcus</taxon>
    </lineage>
</organism>
<dbReference type="RefSeq" id="WP_167839098.1">
    <property type="nucleotide sequence ID" value="NZ_CP047616.1"/>
</dbReference>